<dbReference type="Gene3D" id="2.60.40.10">
    <property type="entry name" value="Immunoglobulins"/>
    <property type="match status" value="2"/>
</dbReference>
<evidence type="ECO:0000256" key="11">
    <source>
        <dbReference type="SAM" id="Phobius"/>
    </source>
</evidence>
<keyword evidence="2" id="KW-0490">MHC I</keyword>
<reference evidence="13 14" key="1">
    <citation type="journal article" date="2022" name="Gigascience">
        <title>A chromosome-level genome assembly and annotation of the desert horned lizard, Phrynosoma platyrhinos, provides insight into chromosomal rearrangements among reptiles.</title>
        <authorList>
            <person name="Koochekian N."/>
            <person name="Ascanio A."/>
            <person name="Farleigh K."/>
            <person name="Card D.C."/>
            <person name="Schield D.R."/>
            <person name="Castoe T.A."/>
            <person name="Jezkova T."/>
        </authorList>
    </citation>
    <scope>NUCLEOTIDE SEQUENCE [LARGE SCALE GENOMIC DNA]</scope>
    <source>
        <strain evidence="13">NK-2021</strain>
    </source>
</reference>
<evidence type="ECO:0000256" key="10">
    <source>
        <dbReference type="RuleBase" id="RU004439"/>
    </source>
</evidence>
<keyword evidence="14" id="KW-1185">Reference proteome</keyword>
<dbReference type="InterPro" id="IPR007110">
    <property type="entry name" value="Ig-like_dom"/>
</dbReference>
<evidence type="ECO:0000256" key="7">
    <source>
        <dbReference type="ARBA" id="ARBA00023136"/>
    </source>
</evidence>
<dbReference type="InterPro" id="IPR037055">
    <property type="entry name" value="MHC_I-like_Ag-recog_sf"/>
</dbReference>
<comment type="similarity">
    <text evidence="10">Belongs to the MHC class I family.</text>
</comment>
<name>A0ABQ7TML8_PHRPL</name>
<feature type="transmembrane region" description="Helical" evidence="11">
    <location>
        <begin position="367"/>
        <end position="392"/>
    </location>
</feature>
<dbReference type="SUPFAM" id="SSF54452">
    <property type="entry name" value="MHC antigen-recognition domain"/>
    <property type="match status" value="2"/>
</dbReference>
<dbReference type="PROSITE" id="PS50835">
    <property type="entry name" value="IG_LIKE"/>
    <property type="match status" value="2"/>
</dbReference>
<dbReference type="InterPro" id="IPR036179">
    <property type="entry name" value="Ig-like_dom_sf"/>
</dbReference>
<dbReference type="EMBL" id="JAIPUX010000439">
    <property type="protein sequence ID" value="KAH0630656.1"/>
    <property type="molecule type" value="Genomic_DNA"/>
</dbReference>
<comment type="caution">
    <text evidence="13">The sequence shown here is derived from an EMBL/GenBank/DDBJ whole genome shotgun (WGS) entry which is preliminary data.</text>
</comment>
<evidence type="ECO:0000256" key="5">
    <source>
        <dbReference type="ARBA" id="ARBA00022859"/>
    </source>
</evidence>
<organism evidence="13 14">
    <name type="scientific">Phrynosoma platyrhinos</name>
    <name type="common">Desert horned lizard</name>
    <dbReference type="NCBI Taxonomy" id="52577"/>
    <lineage>
        <taxon>Eukaryota</taxon>
        <taxon>Metazoa</taxon>
        <taxon>Chordata</taxon>
        <taxon>Craniata</taxon>
        <taxon>Vertebrata</taxon>
        <taxon>Euteleostomi</taxon>
        <taxon>Lepidosauria</taxon>
        <taxon>Squamata</taxon>
        <taxon>Bifurcata</taxon>
        <taxon>Unidentata</taxon>
        <taxon>Episquamata</taxon>
        <taxon>Toxicofera</taxon>
        <taxon>Iguania</taxon>
        <taxon>Phrynosomatidae</taxon>
        <taxon>Phrynosomatinae</taxon>
        <taxon>Phrynosoma</taxon>
    </lineage>
</organism>
<dbReference type="InterPro" id="IPR003006">
    <property type="entry name" value="Ig/MHC_CS"/>
</dbReference>
<evidence type="ECO:0000256" key="8">
    <source>
        <dbReference type="ARBA" id="ARBA00023157"/>
    </source>
</evidence>
<dbReference type="Pfam" id="PF07654">
    <property type="entry name" value="C1-set"/>
    <property type="match status" value="2"/>
</dbReference>
<feature type="domain" description="Ig-like" evidence="12">
    <location>
        <begin position="88"/>
        <end position="176"/>
    </location>
</feature>
<dbReference type="InterPro" id="IPR013783">
    <property type="entry name" value="Ig-like_fold"/>
</dbReference>
<evidence type="ECO:0000256" key="4">
    <source>
        <dbReference type="ARBA" id="ARBA00022729"/>
    </source>
</evidence>
<feature type="domain" description="Ig-like" evidence="12">
    <location>
        <begin position="271"/>
        <end position="357"/>
    </location>
</feature>
<evidence type="ECO:0000256" key="1">
    <source>
        <dbReference type="ARBA" id="ARBA00004479"/>
    </source>
</evidence>
<dbReference type="CDD" id="cd07698">
    <property type="entry name" value="IgC1_MHC_I_alpha3"/>
    <property type="match status" value="2"/>
</dbReference>
<evidence type="ECO:0000259" key="12">
    <source>
        <dbReference type="PROSITE" id="PS50835"/>
    </source>
</evidence>
<feature type="transmembrane region" description="Helical" evidence="11">
    <location>
        <begin position="184"/>
        <end position="209"/>
    </location>
</feature>
<protein>
    <recommendedName>
        <fullName evidence="12">Ig-like domain-containing protein</fullName>
    </recommendedName>
</protein>
<dbReference type="Gene3D" id="3.30.500.10">
    <property type="entry name" value="MHC class I-like antigen recognition-like"/>
    <property type="match status" value="2"/>
</dbReference>
<dbReference type="Pfam" id="PF00129">
    <property type="entry name" value="MHC_I"/>
    <property type="match status" value="2"/>
</dbReference>
<evidence type="ECO:0000256" key="3">
    <source>
        <dbReference type="ARBA" id="ARBA00022692"/>
    </source>
</evidence>
<evidence type="ECO:0000256" key="9">
    <source>
        <dbReference type="ARBA" id="ARBA00023180"/>
    </source>
</evidence>
<keyword evidence="4" id="KW-0732">Signal</keyword>
<proteinExistence type="inferred from homology"/>
<accession>A0ABQ7TML8</accession>
<evidence type="ECO:0000313" key="13">
    <source>
        <dbReference type="EMBL" id="KAH0630656.1"/>
    </source>
</evidence>
<keyword evidence="6 11" id="KW-1133">Transmembrane helix</keyword>
<dbReference type="PRINTS" id="PR01638">
    <property type="entry name" value="MHCCLASSI"/>
</dbReference>
<dbReference type="PROSITE" id="PS00290">
    <property type="entry name" value="IG_MHC"/>
    <property type="match status" value="1"/>
</dbReference>
<dbReference type="InterPro" id="IPR001039">
    <property type="entry name" value="MHC_I_a_a1/a2"/>
</dbReference>
<keyword evidence="7 11" id="KW-0472">Membrane</keyword>
<dbReference type="InterPro" id="IPR003597">
    <property type="entry name" value="Ig_C1-set"/>
</dbReference>
<dbReference type="PANTHER" id="PTHR16675">
    <property type="entry name" value="MHC CLASS I-RELATED"/>
    <property type="match status" value="1"/>
</dbReference>
<evidence type="ECO:0000256" key="2">
    <source>
        <dbReference type="ARBA" id="ARBA00022451"/>
    </source>
</evidence>
<dbReference type="InterPro" id="IPR050208">
    <property type="entry name" value="MHC_class-I_related"/>
</dbReference>
<dbReference type="Proteomes" id="UP000826234">
    <property type="component" value="Unassembled WGS sequence"/>
</dbReference>
<dbReference type="InterPro" id="IPR011162">
    <property type="entry name" value="MHC_I/II-like_Ag-recog"/>
</dbReference>
<gene>
    <name evidence="13" type="ORF">JD844_013914</name>
</gene>
<dbReference type="InterPro" id="IPR011161">
    <property type="entry name" value="MHC_I-like_Ag-recog"/>
</dbReference>
<dbReference type="SMART" id="SM00407">
    <property type="entry name" value="IGc1"/>
    <property type="match status" value="2"/>
</dbReference>
<dbReference type="SUPFAM" id="SSF48726">
    <property type="entry name" value="Immunoglobulin"/>
    <property type="match status" value="2"/>
</dbReference>
<keyword evidence="3 11" id="KW-0812">Transmembrane</keyword>
<comment type="subcellular location">
    <subcellularLocation>
        <location evidence="1">Membrane</location>
        <topology evidence="1">Single-pass type I membrane protein</topology>
    </subcellularLocation>
</comment>
<keyword evidence="8" id="KW-1015">Disulfide bond</keyword>
<keyword evidence="9" id="KW-0325">Glycoprotein</keyword>
<evidence type="ECO:0000313" key="14">
    <source>
        <dbReference type="Proteomes" id="UP000826234"/>
    </source>
</evidence>
<sequence>MSSCELRKDGSKRGHYQNAYDGRDFISLDKETLTWTAADTAAQVIKRKVEAEPSVAQCFKAYLEEECIDWLKKYLDYGKEVLLRTETPLGKVTRQAIGGGQEALICQAYGFYPKEIDTTWRKGEEILEHETFRRNIAPNSDGTYHVWLSIKIDPKERDLYQCHVDHASLPTPLVLAFKEPGVNVGFITGIILGVLIVLLVAAGSCFLIIRNRQARAPSSNGPISTQITKRKWDPDSASNQYLKAYLEEECIEWLQKYLDYGKKTLLRTETPVGKVTRQAIGDGQEVLICQAYGFYPKEIETMWRKEEESLEHETFRRDIAPNSDGTYHIWLSIEIDPKERDLYRCHIDHASLPKPLVLAFKEHGVSIGLIVGVILGVIMAAVLLAVGITFFLKNRQKKADYVATSTSDKRSDSSTRGNMRSSWCIRWDQRTPAEILLRILYAKKFCLLLLVVLPKPGSGPDILIPTNRLA</sequence>
<evidence type="ECO:0000256" key="6">
    <source>
        <dbReference type="ARBA" id="ARBA00022989"/>
    </source>
</evidence>
<dbReference type="PANTHER" id="PTHR16675:SF242">
    <property type="entry name" value="MAJOR HISTOCOMPATIBILITY COMPLEX CLASS I-RELATED GENE PROTEIN"/>
    <property type="match status" value="1"/>
</dbReference>
<keyword evidence="5" id="KW-0391">Immunity</keyword>